<dbReference type="Proteomes" id="UP001418444">
    <property type="component" value="Unassembled WGS sequence"/>
</dbReference>
<evidence type="ECO:0000313" key="1">
    <source>
        <dbReference type="EMBL" id="GAA3968228.1"/>
    </source>
</evidence>
<dbReference type="SUPFAM" id="SSF51182">
    <property type="entry name" value="RmlC-like cupins"/>
    <property type="match status" value="1"/>
</dbReference>
<evidence type="ECO:0000313" key="2">
    <source>
        <dbReference type="Proteomes" id="UP001418444"/>
    </source>
</evidence>
<protein>
    <recommendedName>
        <fullName evidence="3">Cupin domain-containing protein</fullName>
    </recommendedName>
</protein>
<comment type="caution">
    <text evidence="1">The sequence shown here is derived from an EMBL/GenBank/DDBJ whole genome shotgun (WGS) entry which is preliminary data.</text>
</comment>
<dbReference type="Gene3D" id="2.60.120.10">
    <property type="entry name" value="Jelly Rolls"/>
    <property type="match status" value="1"/>
</dbReference>
<gene>
    <name evidence="1" type="ORF">GCM10022231_31540</name>
</gene>
<name>A0ABP7PML8_9ACTN</name>
<proteinExistence type="predicted"/>
<dbReference type="InterPro" id="IPR014710">
    <property type="entry name" value="RmlC-like_jellyroll"/>
</dbReference>
<accession>A0ABP7PML8</accession>
<sequence length="130" mass="13762">MHSDRELKIEHGAIVVQGPDDESTLVNEFVNLETVPGTTGAGTLLAAAAGRGEMILYQFPSGFENDFHNTPVPTWMIFLSGALEVTTSDGSTSTFTPGGIVRFTDASGPGHRSRVVSSDDVMVAAIHMPD</sequence>
<reference evidence="2" key="1">
    <citation type="journal article" date="2019" name="Int. J. Syst. Evol. Microbiol.">
        <title>The Global Catalogue of Microorganisms (GCM) 10K type strain sequencing project: providing services to taxonomists for standard genome sequencing and annotation.</title>
        <authorList>
            <consortium name="The Broad Institute Genomics Platform"/>
            <consortium name="The Broad Institute Genome Sequencing Center for Infectious Disease"/>
            <person name="Wu L."/>
            <person name="Ma J."/>
        </authorList>
    </citation>
    <scope>NUCLEOTIDE SEQUENCE [LARGE SCALE GENOMIC DNA]</scope>
    <source>
        <strain evidence="2">JCM 16923</strain>
    </source>
</reference>
<dbReference type="InterPro" id="IPR011051">
    <property type="entry name" value="RmlC_Cupin_sf"/>
</dbReference>
<organism evidence="1 2">
    <name type="scientific">Gordonia caeni</name>
    <dbReference type="NCBI Taxonomy" id="1007097"/>
    <lineage>
        <taxon>Bacteria</taxon>
        <taxon>Bacillati</taxon>
        <taxon>Actinomycetota</taxon>
        <taxon>Actinomycetes</taxon>
        <taxon>Mycobacteriales</taxon>
        <taxon>Gordoniaceae</taxon>
        <taxon>Gordonia</taxon>
    </lineage>
</organism>
<evidence type="ECO:0008006" key="3">
    <source>
        <dbReference type="Google" id="ProtNLM"/>
    </source>
</evidence>
<keyword evidence="2" id="KW-1185">Reference proteome</keyword>
<dbReference type="EMBL" id="BAAAZW010000010">
    <property type="protein sequence ID" value="GAA3968228.1"/>
    <property type="molecule type" value="Genomic_DNA"/>
</dbReference>